<dbReference type="FunFam" id="2.60.120.740:FF:000003">
    <property type="entry name" value="Protein eva-1 homolog C"/>
    <property type="match status" value="1"/>
</dbReference>
<dbReference type="Pfam" id="PF02140">
    <property type="entry name" value="SUEL_Lectin"/>
    <property type="match status" value="2"/>
</dbReference>
<dbReference type="InterPro" id="IPR000922">
    <property type="entry name" value="Lectin_gal-bd_dom"/>
</dbReference>
<organism evidence="6 7">
    <name type="scientific">Scomber scombrus</name>
    <name type="common">Atlantic mackerel</name>
    <name type="synonym">Scomber vernalis</name>
    <dbReference type="NCBI Taxonomy" id="13677"/>
    <lineage>
        <taxon>Eukaryota</taxon>
        <taxon>Metazoa</taxon>
        <taxon>Chordata</taxon>
        <taxon>Craniata</taxon>
        <taxon>Vertebrata</taxon>
        <taxon>Euteleostomi</taxon>
        <taxon>Actinopterygii</taxon>
        <taxon>Neopterygii</taxon>
        <taxon>Teleostei</taxon>
        <taxon>Neoteleostei</taxon>
        <taxon>Acanthomorphata</taxon>
        <taxon>Pelagiaria</taxon>
        <taxon>Scombriformes</taxon>
        <taxon>Scombridae</taxon>
        <taxon>Scomber</taxon>
    </lineage>
</organism>
<proteinExistence type="predicted"/>
<dbReference type="InterPro" id="IPR043159">
    <property type="entry name" value="Lectin_gal-bd_sf"/>
</dbReference>
<dbReference type="CDD" id="cd22835">
    <property type="entry name" value="Gal_Rha_Lectin_SML_rpt2"/>
    <property type="match status" value="1"/>
</dbReference>
<evidence type="ECO:0000313" key="7">
    <source>
        <dbReference type="Proteomes" id="UP001314229"/>
    </source>
</evidence>
<dbReference type="GO" id="GO:0030246">
    <property type="term" value="F:carbohydrate binding"/>
    <property type="evidence" value="ECO:0007669"/>
    <property type="project" value="UniProtKB-KW"/>
</dbReference>
<name>A0AAV1N661_SCOSC</name>
<keyword evidence="7" id="KW-1185">Reference proteome</keyword>
<protein>
    <submittedName>
        <fullName evidence="6">L-rhamnose-binding lectin SML-like isoform X2</fullName>
    </submittedName>
</protein>
<evidence type="ECO:0000256" key="1">
    <source>
        <dbReference type="ARBA" id="ARBA00022546"/>
    </source>
</evidence>
<dbReference type="AlphaFoldDB" id="A0AAV1N661"/>
<evidence type="ECO:0000256" key="3">
    <source>
        <dbReference type="ARBA" id="ARBA00022737"/>
    </source>
</evidence>
<feature type="domain" description="SUEL-type lectin" evidence="5">
    <location>
        <begin position="33"/>
        <end position="115"/>
    </location>
</feature>
<evidence type="ECO:0000256" key="4">
    <source>
        <dbReference type="SAM" id="SignalP"/>
    </source>
</evidence>
<sequence>MLCFSTTLLLAAICLLVSGETTTTCGGNHVHRLSCDIGVIRVQTALYGREDSETCIEGKPQEQISNRECSLSGAVDVLKSRCDGKLVCELSVDVFAQSDPCSGTYKYLQTNYDCLPSIHLITCEHSLAHLDCDNGQVISVYNANYGRHDQTTCSYKRPVSQIQNIDCSNPTSIVAESCNEKNNCTIAASNSVLGDPCVGTYKYLEVAYVCQYPSFQ</sequence>
<dbReference type="Gene3D" id="2.60.120.740">
    <property type="match status" value="2"/>
</dbReference>
<comment type="caution">
    <text evidence="6">The sequence shown here is derived from an EMBL/GenBank/DDBJ whole genome shotgun (WGS) entry which is preliminary data.</text>
</comment>
<keyword evidence="3" id="KW-0677">Repeat</keyword>
<keyword evidence="4" id="KW-0732">Signal</keyword>
<dbReference type="EMBL" id="CAWUFR010000020">
    <property type="protein sequence ID" value="CAK6954984.1"/>
    <property type="molecule type" value="Genomic_DNA"/>
</dbReference>
<keyword evidence="2" id="KW-0430">Lectin</keyword>
<dbReference type="PANTHER" id="PTHR46780">
    <property type="entry name" value="PROTEIN EVA-1"/>
    <property type="match status" value="1"/>
</dbReference>
<keyword evidence="1" id="KW-0348">Hemagglutinin</keyword>
<reference evidence="6 7" key="1">
    <citation type="submission" date="2024-01" db="EMBL/GenBank/DDBJ databases">
        <authorList>
            <person name="Alioto T."/>
            <person name="Alioto T."/>
            <person name="Gomez Garrido J."/>
        </authorList>
    </citation>
    <scope>NUCLEOTIDE SEQUENCE [LARGE SCALE GENOMIC DNA]</scope>
</reference>
<accession>A0AAV1N661</accession>
<evidence type="ECO:0000259" key="5">
    <source>
        <dbReference type="PROSITE" id="PS50228"/>
    </source>
</evidence>
<dbReference type="Proteomes" id="UP001314229">
    <property type="component" value="Unassembled WGS sequence"/>
</dbReference>
<dbReference type="PROSITE" id="PS50228">
    <property type="entry name" value="SUEL_LECTIN"/>
    <property type="match status" value="2"/>
</dbReference>
<feature type="signal peptide" evidence="4">
    <location>
        <begin position="1"/>
        <end position="19"/>
    </location>
</feature>
<dbReference type="CDD" id="cd22833">
    <property type="entry name" value="Gal_Rha_Lectin_CSL1-2_RBL_SML_rpt1"/>
    <property type="match status" value="1"/>
</dbReference>
<evidence type="ECO:0000313" key="6">
    <source>
        <dbReference type="EMBL" id="CAK6954984.1"/>
    </source>
</evidence>
<gene>
    <name evidence="6" type="ORF">FSCOSCO3_A021635</name>
</gene>
<feature type="domain" description="SUEL-type lectin" evidence="5">
    <location>
        <begin position="122"/>
        <end position="211"/>
    </location>
</feature>
<evidence type="ECO:0000256" key="2">
    <source>
        <dbReference type="ARBA" id="ARBA00022734"/>
    </source>
</evidence>
<feature type="chain" id="PRO_5043404640" evidence="4">
    <location>
        <begin position="20"/>
        <end position="216"/>
    </location>
</feature>